<reference evidence="8" key="1">
    <citation type="submission" date="2016-10" db="EMBL/GenBank/DDBJ databases">
        <title>Sequence of Gallionella enrichment culture.</title>
        <authorList>
            <person name="Poehlein A."/>
            <person name="Muehling M."/>
            <person name="Daniel R."/>
        </authorList>
    </citation>
    <scope>NUCLEOTIDE SEQUENCE</scope>
</reference>
<comment type="caution">
    <text evidence="8">The sequence shown here is derived from an EMBL/GenBank/DDBJ whole genome shotgun (WGS) entry which is preliminary data.</text>
</comment>
<organism evidence="8">
    <name type="scientific">mine drainage metagenome</name>
    <dbReference type="NCBI Taxonomy" id="410659"/>
    <lineage>
        <taxon>unclassified sequences</taxon>
        <taxon>metagenomes</taxon>
        <taxon>ecological metagenomes</taxon>
    </lineage>
</organism>
<accession>A0A1J5S9W7</accession>
<dbReference type="GO" id="GO:0005886">
    <property type="term" value="C:plasma membrane"/>
    <property type="evidence" value="ECO:0007669"/>
    <property type="project" value="TreeGrafter"/>
</dbReference>
<name>A0A1J5S9W7_9ZZZZ</name>
<dbReference type="AlphaFoldDB" id="A0A1J5S9W7"/>
<evidence type="ECO:0000256" key="1">
    <source>
        <dbReference type="ARBA" id="ARBA00004127"/>
    </source>
</evidence>
<dbReference type="InterPro" id="IPR003667">
    <property type="entry name" value="NqrDE/RnfAE"/>
</dbReference>
<evidence type="ECO:0000256" key="4">
    <source>
        <dbReference type="ARBA" id="ARBA00022967"/>
    </source>
</evidence>
<dbReference type="Pfam" id="PF02508">
    <property type="entry name" value="Rnf-Nqr"/>
    <property type="match status" value="1"/>
</dbReference>
<evidence type="ECO:0000256" key="2">
    <source>
        <dbReference type="ARBA" id="ARBA00022448"/>
    </source>
</evidence>
<evidence type="ECO:0000256" key="5">
    <source>
        <dbReference type="ARBA" id="ARBA00022989"/>
    </source>
</evidence>
<protein>
    <submittedName>
        <fullName evidence="8">Electron transport complex subunit RsxA</fullName>
    </submittedName>
</protein>
<dbReference type="PANTHER" id="PTHR30335">
    <property type="entry name" value="INTEGRAL MEMBRANE PROTEIN OF SOXR-REDUCING COMPLEX"/>
    <property type="match status" value="1"/>
</dbReference>
<sequence length="195" mass="20764">MNNDSVANILLTTILPGNFVLAMFLGMCPFLGVSQKLSTAVPMGIATAFVILVASVSAYFLNMVLVHFHLEFLSVITFITVIACAVQLVEMFVKKTFPELFRQLGIYLPLITTNCAVLGVALFQTARHYNFAQSLAYSIGGGMGFTLALILMAGVRERMQLSNVPTLVQGAALSVVIGGLLSLSFMGFSGIGGGE</sequence>
<evidence type="ECO:0000256" key="7">
    <source>
        <dbReference type="SAM" id="Phobius"/>
    </source>
</evidence>
<keyword evidence="5 7" id="KW-1133">Transmembrane helix</keyword>
<feature type="transmembrane region" description="Helical" evidence="7">
    <location>
        <begin position="135"/>
        <end position="155"/>
    </location>
</feature>
<feature type="transmembrane region" description="Helical" evidence="7">
    <location>
        <begin position="6"/>
        <end position="28"/>
    </location>
</feature>
<dbReference type="PIRSF" id="PIRSF006102">
    <property type="entry name" value="NQR_DE"/>
    <property type="match status" value="1"/>
</dbReference>
<feature type="transmembrane region" description="Helical" evidence="7">
    <location>
        <begin position="167"/>
        <end position="191"/>
    </location>
</feature>
<proteinExistence type="predicted"/>
<dbReference type="InterPro" id="IPR050133">
    <property type="entry name" value="NqrDE/RnfAE_oxidrdctase"/>
</dbReference>
<evidence type="ECO:0000313" key="8">
    <source>
        <dbReference type="EMBL" id="OIQ97045.1"/>
    </source>
</evidence>
<gene>
    <name evidence="8" type="primary">rsxA_8</name>
    <name evidence="8" type="ORF">GALL_209880</name>
</gene>
<dbReference type="GO" id="GO:0012505">
    <property type="term" value="C:endomembrane system"/>
    <property type="evidence" value="ECO:0007669"/>
    <property type="project" value="UniProtKB-SubCell"/>
</dbReference>
<evidence type="ECO:0000256" key="6">
    <source>
        <dbReference type="ARBA" id="ARBA00023136"/>
    </source>
</evidence>
<dbReference type="EMBL" id="MLJW01000139">
    <property type="protein sequence ID" value="OIQ97045.1"/>
    <property type="molecule type" value="Genomic_DNA"/>
</dbReference>
<keyword evidence="3 7" id="KW-0812">Transmembrane</keyword>
<comment type="subcellular location">
    <subcellularLocation>
        <location evidence="1">Endomembrane system</location>
        <topology evidence="1">Multi-pass membrane protein</topology>
    </subcellularLocation>
</comment>
<feature type="transmembrane region" description="Helical" evidence="7">
    <location>
        <begin position="104"/>
        <end position="123"/>
    </location>
</feature>
<feature type="transmembrane region" description="Helical" evidence="7">
    <location>
        <begin position="40"/>
        <end position="60"/>
    </location>
</feature>
<evidence type="ECO:0000256" key="3">
    <source>
        <dbReference type="ARBA" id="ARBA00022692"/>
    </source>
</evidence>
<keyword evidence="2" id="KW-0813">Transport</keyword>
<keyword evidence="4" id="KW-1278">Translocase</keyword>
<keyword evidence="6 7" id="KW-0472">Membrane</keyword>
<feature type="transmembrane region" description="Helical" evidence="7">
    <location>
        <begin position="72"/>
        <end position="92"/>
    </location>
</feature>
<dbReference type="PANTHER" id="PTHR30335:SF0">
    <property type="entry name" value="ION-TRANSLOCATING OXIDOREDUCTASE COMPLEX SUBUNIT A"/>
    <property type="match status" value="1"/>
</dbReference>